<accession>A0A1B2EPI2</accession>
<name>A0A1B2EPI2_9HYPH</name>
<evidence type="ECO:0000313" key="2">
    <source>
        <dbReference type="EMBL" id="ANY81850.1"/>
    </source>
</evidence>
<protein>
    <submittedName>
        <fullName evidence="2">Tat pathway signal protein</fullName>
    </submittedName>
</protein>
<dbReference type="EMBL" id="CP016616">
    <property type="protein sequence ID" value="ANY81850.1"/>
    <property type="molecule type" value="Genomic_DNA"/>
</dbReference>
<feature type="chain" id="PRO_5008536350" evidence="1">
    <location>
        <begin position="33"/>
        <end position="155"/>
    </location>
</feature>
<sequence length="155" mass="16653">MGMSTWNEPGFAVGSVLSCLALLLPFTGTALAQDKASAQSPLRIELNKVEAAGESCRTYFLIDNHKGESWKSLKLDLFALDTDGVAAKRLAVEVGPVPPRKTLIKLFDFPGLSCSRFGRVLLNDVLTCEGTTASREDCLSAIETASKIDAISFVK</sequence>
<evidence type="ECO:0000256" key="1">
    <source>
        <dbReference type="SAM" id="SignalP"/>
    </source>
</evidence>
<dbReference type="KEGG" id="moc:BB934_15740"/>
<dbReference type="AlphaFoldDB" id="A0A1B2EPI2"/>
<proteinExistence type="predicted"/>
<keyword evidence="1" id="KW-0732">Signal</keyword>
<dbReference type="OrthoDB" id="7707524at2"/>
<reference evidence="2" key="1">
    <citation type="submission" date="2016-07" db="EMBL/GenBank/DDBJ databases">
        <title>Microvirga ossetica sp. nov. a new species of rhizobia isolated from root nodules of the legume species Vicia alpestris Steven originated from North Ossetia region in the Caucasus.</title>
        <authorList>
            <person name="Safronova V.I."/>
            <person name="Kuznetsova I.G."/>
            <person name="Sazanova A.L."/>
            <person name="Belimov A."/>
            <person name="Andronov E."/>
            <person name="Osledkin Y.S."/>
            <person name="Onishchuk O.P."/>
            <person name="Kurchak O.N."/>
            <person name="Shaposhnikov A.I."/>
            <person name="Willems A."/>
            <person name="Tikhonovich I.A."/>
        </authorList>
    </citation>
    <scope>NUCLEOTIDE SEQUENCE [LARGE SCALE GENOMIC DNA]</scope>
    <source>
        <strain evidence="2">V5/3M</strain>
    </source>
</reference>
<organism evidence="2">
    <name type="scientific">Microvirga ossetica</name>
    <dbReference type="NCBI Taxonomy" id="1882682"/>
    <lineage>
        <taxon>Bacteria</taxon>
        <taxon>Pseudomonadati</taxon>
        <taxon>Pseudomonadota</taxon>
        <taxon>Alphaproteobacteria</taxon>
        <taxon>Hyphomicrobiales</taxon>
        <taxon>Methylobacteriaceae</taxon>
        <taxon>Microvirga</taxon>
    </lineage>
</organism>
<gene>
    <name evidence="2" type="ORF">BB934_15740</name>
</gene>
<feature type="signal peptide" evidence="1">
    <location>
        <begin position="1"/>
        <end position="32"/>
    </location>
</feature>